<keyword evidence="4 9" id="KW-1003">Cell membrane</keyword>
<evidence type="ECO:0000256" key="9">
    <source>
        <dbReference type="RuleBase" id="RU361157"/>
    </source>
</evidence>
<evidence type="ECO:0000256" key="1">
    <source>
        <dbReference type="ARBA" id="ARBA00004429"/>
    </source>
</evidence>
<keyword evidence="5" id="KW-0997">Cell inner membrane</keyword>
<dbReference type="eggNOG" id="COG1682">
    <property type="taxonomic scope" value="Bacteria"/>
</dbReference>
<proteinExistence type="inferred from homology"/>
<feature type="transmembrane region" description="Helical" evidence="9">
    <location>
        <begin position="351"/>
        <end position="369"/>
    </location>
</feature>
<evidence type="ECO:0000259" key="10">
    <source>
        <dbReference type="PROSITE" id="PS51012"/>
    </source>
</evidence>
<feature type="domain" description="ABC transmembrane type-2" evidence="10">
    <location>
        <begin position="268"/>
        <end position="486"/>
    </location>
</feature>
<dbReference type="InterPro" id="IPR013525">
    <property type="entry name" value="ABC2_TM"/>
</dbReference>
<dbReference type="PANTHER" id="PTHR30413:SF8">
    <property type="entry name" value="TRANSPORT PERMEASE PROTEIN"/>
    <property type="match status" value="1"/>
</dbReference>
<keyword evidence="6 9" id="KW-0812">Transmembrane</keyword>
<feature type="transmembrane region" description="Helical" evidence="9">
    <location>
        <begin position="406"/>
        <end position="425"/>
    </location>
</feature>
<feature type="transmembrane region" description="Helical" evidence="9">
    <location>
        <begin position="465"/>
        <end position="483"/>
    </location>
</feature>
<evidence type="ECO:0000256" key="7">
    <source>
        <dbReference type="ARBA" id="ARBA00022989"/>
    </source>
</evidence>
<dbReference type="Pfam" id="PF13432">
    <property type="entry name" value="TPR_16"/>
    <property type="match status" value="1"/>
</dbReference>
<protein>
    <recommendedName>
        <fullName evidence="9">Transport permease protein</fullName>
    </recommendedName>
</protein>
<evidence type="ECO:0000256" key="6">
    <source>
        <dbReference type="ARBA" id="ARBA00022692"/>
    </source>
</evidence>
<dbReference type="InterPro" id="IPR011990">
    <property type="entry name" value="TPR-like_helical_dom_sf"/>
</dbReference>
<dbReference type="GO" id="GO:0005886">
    <property type="term" value="C:plasma membrane"/>
    <property type="evidence" value="ECO:0007669"/>
    <property type="project" value="UniProtKB-SubCell"/>
</dbReference>
<dbReference type="Gene3D" id="1.25.40.10">
    <property type="entry name" value="Tetratricopeptide repeat domain"/>
    <property type="match status" value="1"/>
</dbReference>
<dbReference type="GO" id="GO:0015920">
    <property type="term" value="P:lipopolysaccharide transport"/>
    <property type="evidence" value="ECO:0007669"/>
    <property type="project" value="TreeGrafter"/>
</dbReference>
<dbReference type="AlphaFoldDB" id="E1V7P3"/>
<reference evidence="12" key="1">
    <citation type="journal article" date="2011" name="Environ. Microbiol.">
        <title>A blueprint of ectoine metabolism from the genome of the industrial producer Halomonas elongata DSM 2581(T).</title>
        <authorList>
            <person name="Schwibbert K."/>
            <person name="Marin-Sanguino A."/>
            <person name="Bagyan I."/>
            <person name="Heidrich G."/>
            <person name="Lentzen G."/>
            <person name="Seitz H."/>
            <person name="Rampp M."/>
            <person name="Schuster S.C."/>
            <person name="Klenk H.P."/>
            <person name="Pfeiffer F."/>
            <person name="Oesterhelt D."/>
            <person name="Kunte H.J."/>
        </authorList>
    </citation>
    <scope>NUCLEOTIDE SEQUENCE [LARGE SCALE GENOMIC DNA]</scope>
    <source>
        <strain evidence="12">ATCC 33173 / DSM 2581 / NBRC 15536 / NCIMB 2198 / 1H9</strain>
    </source>
</reference>
<evidence type="ECO:0000256" key="2">
    <source>
        <dbReference type="ARBA" id="ARBA00007783"/>
    </source>
</evidence>
<sequence length="496" mass="57494">MKDSSSTDEASMTDSLPPLENVVDWGMEAMQKRQWRVAIERWNVLRRLYPNGVAVWVQSSIAHRQLKEYEESERLLREAWERFPLNASVLAQWSELDIDRDDLASALERLKMLRDNFPGHVVGWARAADVLERLGRHDEAVTMNRHAREHCPDRPLPWVQYAEMAMKARDWPTALERWADVRSRFPDHAQGYIRAAEAAEAMGQVRYSRQLKLAQEYGNDWLEKEANQAEDAGEVINPPRRRTLRMFWDLVWTKARLNLKSEASQNHLRYLWWILDPVLYMTVFYVVFGLLMERGGEGFIAYLLTGLVPFQWFAKTVQHTSNSIVGGKGLMHKVRISPLFFPLVGVVQNTGKQFLVFAMLGIFLTLYGLPPTIHWLAFIPVVLVQLLLMTVVSCLLAMLVPFVRDLINLVPTGIQFLLFASGIFYTTERIPEEWRSLFFLNPMANILYQYRLVLVENQWPDWSGLGWVALGCGLGLLLVVFLYRRFEPIFPRVVIE</sequence>
<dbReference type="eggNOG" id="COG0457">
    <property type="taxonomic scope" value="Bacteria"/>
</dbReference>
<organism evidence="11 12">
    <name type="scientific">Halomonas elongata (strain ATCC 33173 / DSM 2581 / NBRC 15536 / NCIMB 2198 / 1H9)</name>
    <dbReference type="NCBI Taxonomy" id="768066"/>
    <lineage>
        <taxon>Bacteria</taxon>
        <taxon>Pseudomonadati</taxon>
        <taxon>Pseudomonadota</taxon>
        <taxon>Gammaproteobacteria</taxon>
        <taxon>Oceanospirillales</taxon>
        <taxon>Halomonadaceae</taxon>
        <taxon>Halomonas</taxon>
    </lineage>
</organism>
<dbReference type="InterPro" id="IPR047817">
    <property type="entry name" value="ABC2_TM_bact-type"/>
</dbReference>
<dbReference type="Pfam" id="PF01061">
    <property type="entry name" value="ABC2_membrane"/>
    <property type="match status" value="1"/>
</dbReference>
<dbReference type="SUPFAM" id="SSF48452">
    <property type="entry name" value="TPR-like"/>
    <property type="match status" value="1"/>
</dbReference>
<feature type="transmembrane region" description="Helical" evidence="9">
    <location>
        <begin position="376"/>
        <end position="400"/>
    </location>
</feature>
<comment type="subcellular location">
    <subcellularLocation>
        <location evidence="1 9">Cell inner membrane</location>
        <topology evidence="1 9">Multi-pass membrane protein</topology>
    </subcellularLocation>
</comment>
<evidence type="ECO:0000313" key="12">
    <source>
        <dbReference type="Proteomes" id="UP000008707"/>
    </source>
</evidence>
<evidence type="ECO:0000256" key="5">
    <source>
        <dbReference type="ARBA" id="ARBA00022519"/>
    </source>
</evidence>
<comment type="caution">
    <text evidence="9">Lacks conserved residue(s) required for the propagation of feature annotation.</text>
</comment>
<dbReference type="Pfam" id="PF13428">
    <property type="entry name" value="TPR_14"/>
    <property type="match status" value="1"/>
</dbReference>
<dbReference type="PROSITE" id="PS51012">
    <property type="entry name" value="ABC_TM2"/>
    <property type="match status" value="1"/>
</dbReference>
<evidence type="ECO:0000256" key="8">
    <source>
        <dbReference type="ARBA" id="ARBA00023136"/>
    </source>
</evidence>
<dbReference type="PANTHER" id="PTHR30413">
    <property type="entry name" value="INNER MEMBRANE TRANSPORT PERMEASE"/>
    <property type="match status" value="1"/>
</dbReference>
<keyword evidence="7 9" id="KW-1133">Transmembrane helix</keyword>
<dbReference type="EMBL" id="FN869568">
    <property type="protein sequence ID" value="CBV43481.2"/>
    <property type="molecule type" value="Genomic_DNA"/>
</dbReference>
<dbReference type="Proteomes" id="UP000008707">
    <property type="component" value="Chromosome"/>
</dbReference>
<feature type="transmembrane region" description="Helical" evidence="9">
    <location>
        <begin position="270"/>
        <end position="291"/>
    </location>
</feature>
<keyword evidence="3 9" id="KW-0813">Transport</keyword>
<evidence type="ECO:0000256" key="3">
    <source>
        <dbReference type="ARBA" id="ARBA00022448"/>
    </source>
</evidence>
<accession>E1V7P3</accession>
<evidence type="ECO:0000256" key="4">
    <source>
        <dbReference type="ARBA" id="ARBA00022475"/>
    </source>
</evidence>
<keyword evidence="8 9" id="KW-0472">Membrane</keyword>
<dbReference type="KEGG" id="hel:HELO_3597"/>
<dbReference type="STRING" id="768066.HELO_3597"/>
<comment type="similarity">
    <text evidence="2 9">Belongs to the ABC-2 integral membrane protein family.</text>
</comment>
<dbReference type="GO" id="GO:0140359">
    <property type="term" value="F:ABC-type transporter activity"/>
    <property type="evidence" value="ECO:0007669"/>
    <property type="project" value="InterPro"/>
</dbReference>
<evidence type="ECO:0000313" key="11">
    <source>
        <dbReference type="EMBL" id="CBV43481.2"/>
    </source>
</evidence>
<name>E1V7P3_HALED</name>
<gene>
    <name evidence="11" type="ordered locus">HELO_3597</name>
</gene>